<dbReference type="AlphaFoldDB" id="A0A699S8I5"/>
<dbReference type="Gene3D" id="3.40.640.10">
    <property type="entry name" value="Type I PLP-dependent aspartate aminotransferase-like (Major domain)"/>
    <property type="match status" value="1"/>
</dbReference>
<feature type="region of interest" description="Disordered" evidence="1">
    <location>
        <begin position="99"/>
        <end position="136"/>
    </location>
</feature>
<feature type="compositionally biased region" description="Gly residues" evidence="1">
    <location>
        <begin position="101"/>
        <end position="110"/>
    </location>
</feature>
<comment type="caution">
    <text evidence="2">The sequence shown here is derived from an EMBL/GenBank/DDBJ whole genome shotgun (WGS) entry which is preliminary data.</text>
</comment>
<accession>A0A699S8I5</accession>
<reference evidence="2" key="1">
    <citation type="journal article" date="2019" name="Sci. Rep.">
        <title>Draft genome of Tanacetum cinerariifolium, the natural source of mosquito coil.</title>
        <authorList>
            <person name="Yamashiro T."/>
            <person name="Shiraishi A."/>
            <person name="Satake H."/>
            <person name="Nakayama K."/>
        </authorList>
    </citation>
    <scope>NUCLEOTIDE SEQUENCE</scope>
</reference>
<dbReference type="InterPro" id="IPR015421">
    <property type="entry name" value="PyrdxlP-dep_Trfase_major"/>
</dbReference>
<dbReference type="InterPro" id="IPR015422">
    <property type="entry name" value="PyrdxlP-dep_Trfase_small"/>
</dbReference>
<dbReference type="Gene3D" id="3.90.1150.10">
    <property type="entry name" value="Aspartate Aminotransferase, domain 1"/>
    <property type="match status" value="1"/>
</dbReference>
<protein>
    <submittedName>
        <fullName evidence="2">Uncharacterized protein</fullName>
    </submittedName>
</protein>
<gene>
    <name evidence="2" type="ORF">Tci_865774</name>
</gene>
<name>A0A699S8I5_TANCI</name>
<sequence>MLHGHGDDGYRHTAPILADFSTNVWYGGPPVGLQDYVFSQWPTVSRYPEVLAESLGARIAAHHGVAPAQVLRAGAGPAIDLAGCQPGYGVRLRHSGAAAGLRGGGGGAGGPPQPVQSSVGGEYAGRGRGSFPLRKL</sequence>
<evidence type="ECO:0000313" key="2">
    <source>
        <dbReference type="EMBL" id="GFC93804.1"/>
    </source>
</evidence>
<evidence type="ECO:0000256" key="1">
    <source>
        <dbReference type="SAM" id="MobiDB-lite"/>
    </source>
</evidence>
<proteinExistence type="predicted"/>
<organism evidence="2">
    <name type="scientific">Tanacetum cinerariifolium</name>
    <name type="common">Dalmatian daisy</name>
    <name type="synonym">Chrysanthemum cinerariifolium</name>
    <dbReference type="NCBI Taxonomy" id="118510"/>
    <lineage>
        <taxon>Eukaryota</taxon>
        <taxon>Viridiplantae</taxon>
        <taxon>Streptophyta</taxon>
        <taxon>Embryophyta</taxon>
        <taxon>Tracheophyta</taxon>
        <taxon>Spermatophyta</taxon>
        <taxon>Magnoliopsida</taxon>
        <taxon>eudicotyledons</taxon>
        <taxon>Gunneridae</taxon>
        <taxon>Pentapetalae</taxon>
        <taxon>asterids</taxon>
        <taxon>campanulids</taxon>
        <taxon>Asterales</taxon>
        <taxon>Asteraceae</taxon>
        <taxon>Asteroideae</taxon>
        <taxon>Anthemideae</taxon>
        <taxon>Anthemidinae</taxon>
        <taxon>Tanacetum</taxon>
    </lineage>
</organism>
<dbReference type="EMBL" id="BKCJ011145471">
    <property type="protein sequence ID" value="GFC93804.1"/>
    <property type="molecule type" value="Genomic_DNA"/>
</dbReference>